<dbReference type="HOGENOM" id="CLU_2449420_0_0_9"/>
<dbReference type="STRING" id="86416.Clopa_1418"/>
<organism evidence="2 3">
    <name type="scientific">Clostridium pasteurianum BC1</name>
    <dbReference type="NCBI Taxonomy" id="86416"/>
    <lineage>
        <taxon>Bacteria</taxon>
        <taxon>Bacillati</taxon>
        <taxon>Bacillota</taxon>
        <taxon>Clostridia</taxon>
        <taxon>Eubacteriales</taxon>
        <taxon>Clostridiaceae</taxon>
        <taxon>Clostridium</taxon>
    </lineage>
</organism>
<dbReference type="RefSeq" id="WP_015614715.1">
    <property type="nucleotide sequence ID" value="NC_021182.1"/>
</dbReference>
<dbReference type="EMBL" id="CP003261">
    <property type="protein sequence ID" value="AGK96393.1"/>
    <property type="molecule type" value="Genomic_DNA"/>
</dbReference>
<keyword evidence="3" id="KW-1185">Reference proteome</keyword>
<accession>R4K1E7</accession>
<keyword evidence="1" id="KW-0812">Transmembrane</keyword>
<proteinExistence type="predicted"/>
<reference evidence="2 3" key="1">
    <citation type="submission" date="2012-01" db="EMBL/GenBank/DDBJ databases">
        <title>Complete sequence of chromosome of Clostridium pasteurianum BC1.</title>
        <authorList>
            <consortium name="US DOE Joint Genome Institute"/>
            <person name="Lucas S."/>
            <person name="Han J."/>
            <person name="Lapidus A."/>
            <person name="Cheng J.-F."/>
            <person name="Goodwin L."/>
            <person name="Pitluck S."/>
            <person name="Peters L."/>
            <person name="Mikhailova N."/>
            <person name="Teshima H."/>
            <person name="Detter J.C."/>
            <person name="Han C."/>
            <person name="Tapia R."/>
            <person name="Land M."/>
            <person name="Hauser L."/>
            <person name="Kyrpides N."/>
            <person name="Ivanova N."/>
            <person name="Pagani I."/>
            <person name="Dunn J."/>
            <person name="Taghavi S."/>
            <person name="Francis A."/>
            <person name="van der Lelie D."/>
            <person name="Woyke T."/>
        </authorList>
    </citation>
    <scope>NUCLEOTIDE SEQUENCE [LARGE SCALE GENOMIC DNA]</scope>
    <source>
        <strain evidence="2 3">BC1</strain>
    </source>
</reference>
<sequence>MKNRWASGVSLVIILMLVGVGIYQEALTSKRSSGGGSMSLKSIVNFKNMLKNYLIKACYSNWMVLYESNSFKNKFLKLLYFFCSGAKVT</sequence>
<dbReference type="PATRIC" id="fig|86416.3.peg.1416"/>
<gene>
    <name evidence="2" type="ORF">Clopa_1418</name>
</gene>
<protein>
    <submittedName>
        <fullName evidence="2">Uncharacterized protein</fullName>
    </submittedName>
</protein>
<name>R4K1E7_CLOPA</name>
<dbReference type="Proteomes" id="UP000013523">
    <property type="component" value="Chromosome"/>
</dbReference>
<keyword evidence="1" id="KW-0472">Membrane</keyword>
<evidence type="ECO:0000313" key="2">
    <source>
        <dbReference type="EMBL" id="AGK96393.1"/>
    </source>
</evidence>
<evidence type="ECO:0000313" key="3">
    <source>
        <dbReference type="Proteomes" id="UP000013523"/>
    </source>
</evidence>
<feature type="transmembrane region" description="Helical" evidence="1">
    <location>
        <begin position="6"/>
        <end position="23"/>
    </location>
</feature>
<dbReference type="AlphaFoldDB" id="R4K1E7"/>
<dbReference type="KEGG" id="cpas:Clopa_1418"/>
<evidence type="ECO:0000256" key="1">
    <source>
        <dbReference type="SAM" id="Phobius"/>
    </source>
</evidence>
<keyword evidence="1" id="KW-1133">Transmembrane helix</keyword>